<dbReference type="EMBL" id="CP002959">
    <property type="protein sequence ID" value="AFM11918.1"/>
    <property type="molecule type" value="Genomic_DNA"/>
</dbReference>
<evidence type="ECO:0000256" key="3">
    <source>
        <dbReference type="ARBA" id="ARBA00022490"/>
    </source>
</evidence>
<evidence type="ECO:0000256" key="9">
    <source>
        <dbReference type="ARBA" id="ARBA00033158"/>
    </source>
</evidence>
<name>I4B3R1_TURPD</name>
<dbReference type="STRING" id="869212.Turpa_1270"/>
<dbReference type="AlphaFoldDB" id="I4B3R1"/>
<dbReference type="PANTHER" id="PTHR34981:SF1">
    <property type="entry name" value="CELL DIVISION PROTEIN ZAPA"/>
    <property type="match status" value="1"/>
</dbReference>
<proteinExistence type="predicted"/>
<evidence type="ECO:0000256" key="6">
    <source>
        <dbReference type="ARBA" id="ARBA00023306"/>
    </source>
</evidence>
<dbReference type="PATRIC" id="fig|869212.3.peg.1259"/>
<evidence type="ECO:0000313" key="10">
    <source>
        <dbReference type="EMBL" id="AFM11918.1"/>
    </source>
</evidence>
<organism evidence="10 11">
    <name type="scientific">Turneriella parva (strain ATCC BAA-1111 / DSM 21527 / NCTC 11395 / H)</name>
    <name type="common">Leptospira parva</name>
    <dbReference type="NCBI Taxonomy" id="869212"/>
    <lineage>
        <taxon>Bacteria</taxon>
        <taxon>Pseudomonadati</taxon>
        <taxon>Spirochaetota</taxon>
        <taxon>Spirochaetia</taxon>
        <taxon>Leptospirales</taxon>
        <taxon>Leptospiraceae</taxon>
        <taxon>Turneriella</taxon>
    </lineage>
</organism>
<dbReference type="Proteomes" id="UP000006048">
    <property type="component" value="Chromosome"/>
</dbReference>
<comment type="function">
    <text evidence="7">Activator of cell division through the inhibition of FtsZ GTPase activity, therefore promoting FtsZ assembly into bundles of protofilaments necessary for the formation of the division Z ring. It is recruited early at mid-cell but it is not essential for cell division.</text>
</comment>
<protein>
    <recommendedName>
        <fullName evidence="2">Cell division protein ZapA</fullName>
    </recommendedName>
    <alternativeName>
        <fullName evidence="9">Z ring-associated protein ZapA</fullName>
    </alternativeName>
</protein>
<keyword evidence="3" id="KW-0963">Cytoplasm</keyword>
<keyword evidence="6" id="KW-0131">Cell cycle</keyword>
<dbReference type="InterPro" id="IPR036192">
    <property type="entry name" value="Cell_div_ZapA-like_sf"/>
</dbReference>
<dbReference type="GO" id="GO:0000921">
    <property type="term" value="P:septin ring assembly"/>
    <property type="evidence" value="ECO:0007669"/>
    <property type="project" value="TreeGrafter"/>
</dbReference>
<comment type="subcellular location">
    <subcellularLocation>
        <location evidence="1">Cytoplasm</location>
    </subcellularLocation>
</comment>
<dbReference type="Gene3D" id="6.10.250.790">
    <property type="match status" value="1"/>
</dbReference>
<evidence type="ECO:0000256" key="7">
    <source>
        <dbReference type="ARBA" id="ARBA00024910"/>
    </source>
</evidence>
<dbReference type="GO" id="GO:0032153">
    <property type="term" value="C:cell division site"/>
    <property type="evidence" value="ECO:0007669"/>
    <property type="project" value="TreeGrafter"/>
</dbReference>
<evidence type="ECO:0000256" key="1">
    <source>
        <dbReference type="ARBA" id="ARBA00004496"/>
    </source>
</evidence>
<comment type="subunit">
    <text evidence="8">Homodimer. Interacts with FtsZ.</text>
</comment>
<keyword evidence="4 10" id="KW-0132">Cell division</keyword>
<evidence type="ECO:0000256" key="5">
    <source>
        <dbReference type="ARBA" id="ARBA00023210"/>
    </source>
</evidence>
<dbReference type="OrthoDB" id="360980at2"/>
<evidence type="ECO:0000256" key="2">
    <source>
        <dbReference type="ARBA" id="ARBA00015195"/>
    </source>
</evidence>
<dbReference type="HOGENOM" id="CLU_116623_5_1_12"/>
<keyword evidence="11" id="KW-1185">Reference proteome</keyword>
<dbReference type="KEGG" id="tpx:Turpa_1270"/>
<dbReference type="PANTHER" id="PTHR34981">
    <property type="entry name" value="CELL DIVISION PROTEIN ZAPA"/>
    <property type="match status" value="1"/>
</dbReference>
<dbReference type="GO" id="GO:0030428">
    <property type="term" value="C:cell septum"/>
    <property type="evidence" value="ECO:0007669"/>
    <property type="project" value="TreeGrafter"/>
</dbReference>
<dbReference type="GO" id="GO:0043093">
    <property type="term" value="P:FtsZ-dependent cytokinesis"/>
    <property type="evidence" value="ECO:0007669"/>
    <property type="project" value="TreeGrafter"/>
</dbReference>
<dbReference type="Pfam" id="PF05164">
    <property type="entry name" value="ZapA"/>
    <property type="match status" value="1"/>
</dbReference>
<dbReference type="InterPro" id="IPR007838">
    <property type="entry name" value="Cell_div_ZapA-like"/>
</dbReference>
<dbReference type="GO" id="GO:0005829">
    <property type="term" value="C:cytosol"/>
    <property type="evidence" value="ECO:0007669"/>
    <property type="project" value="TreeGrafter"/>
</dbReference>
<dbReference type="GO" id="GO:0000917">
    <property type="term" value="P:division septum assembly"/>
    <property type="evidence" value="ECO:0007669"/>
    <property type="project" value="UniProtKB-KW"/>
</dbReference>
<evidence type="ECO:0000256" key="4">
    <source>
        <dbReference type="ARBA" id="ARBA00022618"/>
    </source>
</evidence>
<gene>
    <name evidence="10" type="ordered locus">Turpa_1270</name>
</gene>
<accession>I4B3R1</accession>
<dbReference type="RefSeq" id="WP_014802434.1">
    <property type="nucleotide sequence ID" value="NC_018020.1"/>
</dbReference>
<dbReference type="SUPFAM" id="SSF102829">
    <property type="entry name" value="Cell division protein ZapA-like"/>
    <property type="match status" value="1"/>
</dbReference>
<evidence type="ECO:0000256" key="8">
    <source>
        <dbReference type="ARBA" id="ARBA00026068"/>
    </source>
</evidence>
<sequence>MSQEERRVNVELMGKTFTIKGDADPEYMANVASYVNAKILEMKKLTSNDQTKMLLLTALNIADELFQARRGIQVAPAEAQQIEKRTQALLRMLETGLVGQFTPTRDESDL</sequence>
<keyword evidence="5" id="KW-0717">Septation</keyword>
<evidence type="ECO:0000313" key="11">
    <source>
        <dbReference type="Proteomes" id="UP000006048"/>
    </source>
</evidence>
<reference evidence="10 11" key="1">
    <citation type="submission" date="2012-06" db="EMBL/GenBank/DDBJ databases">
        <title>The complete chromosome of genome of Turneriella parva DSM 21527.</title>
        <authorList>
            <consortium name="US DOE Joint Genome Institute (JGI-PGF)"/>
            <person name="Lucas S."/>
            <person name="Han J."/>
            <person name="Lapidus A."/>
            <person name="Bruce D."/>
            <person name="Goodwin L."/>
            <person name="Pitluck S."/>
            <person name="Peters L."/>
            <person name="Kyrpides N."/>
            <person name="Mavromatis K."/>
            <person name="Ivanova N."/>
            <person name="Mikhailova N."/>
            <person name="Chertkov O."/>
            <person name="Detter J.C."/>
            <person name="Tapia R."/>
            <person name="Han C."/>
            <person name="Land M."/>
            <person name="Hauser L."/>
            <person name="Markowitz V."/>
            <person name="Cheng J.-F."/>
            <person name="Hugenholtz P."/>
            <person name="Woyke T."/>
            <person name="Wu D."/>
            <person name="Gronow S."/>
            <person name="Wellnitz S."/>
            <person name="Brambilla E."/>
            <person name="Klenk H.-P."/>
            <person name="Eisen J.A."/>
        </authorList>
    </citation>
    <scope>NUCLEOTIDE SEQUENCE [LARGE SCALE GENOMIC DNA]</scope>
    <source>
        <strain evidence="11">ATCC BAA-1111 / DSM 21527 / NCTC 11395 / H</strain>
    </source>
</reference>
<dbReference type="InterPro" id="IPR053712">
    <property type="entry name" value="Bac_CellDiv_Activator"/>
</dbReference>